<keyword evidence="2" id="KW-0698">rRNA processing</keyword>
<protein>
    <recommendedName>
        <fullName evidence="9">Pseudouridine synthase</fullName>
        <ecNumber evidence="9">5.4.99.-</ecNumber>
    </recommendedName>
</protein>
<accession>A0A7Y5ASD2</accession>
<dbReference type="EMBL" id="JABSOD010000012">
    <property type="protein sequence ID" value="NRQ43414.1"/>
    <property type="molecule type" value="Genomic_DNA"/>
</dbReference>
<reference evidence="11 12" key="1">
    <citation type="submission" date="2020-06" db="EMBL/GenBank/DDBJ databases">
        <title>Rheinheimera sp. nov., a marine bacterium isolated from coastal.</title>
        <authorList>
            <person name="Yu Q."/>
            <person name="Qi Y."/>
            <person name="Pu J."/>
        </authorList>
    </citation>
    <scope>NUCLEOTIDE SEQUENCE [LARGE SCALE GENOMIC DNA]</scope>
    <source>
        <strain evidence="11 12">YQF-2</strain>
    </source>
</reference>
<dbReference type="EC" id="5.4.99.-" evidence="9"/>
<comment type="catalytic activity">
    <reaction evidence="5">
        <text>uridine(32) in tRNA = pseudouridine(32) in tRNA</text>
        <dbReference type="Rhea" id="RHEA:42544"/>
        <dbReference type="Rhea" id="RHEA-COMP:10107"/>
        <dbReference type="Rhea" id="RHEA-COMP:10108"/>
        <dbReference type="ChEBI" id="CHEBI:65314"/>
        <dbReference type="ChEBI" id="CHEBI:65315"/>
        <dbReference type="EC" id="5.4.99.28"/>
    </reaction>
</comment>
<proteinExistence type="inferred from homology"/>
<dbReference type="Pfam" id="PF00849">
    <property type="entry name" value="PseudoU_synth_2"/>
    <property type="match status" value="1"/>
</dbReference>
<comment type="similarity">
    <text evidence="1 9">Belongs to the pseudouridine synthase RluA family.</text>
</comment>
<gene>
    <name evidence="11" type="ORF">HRH59_12740</name>
</gene>
<keyword evidence="4 9" id="KW-0413">Isomerase</keyword>
<dbReference type="PANTHER" id="PTHR21600">
    <property type="entry name" value="MITOCHONDRIAL RNA PSEUDOURIDINE SYNTHASE"/>
    <property type="match status" value="1"/>
</dbReference>
<feature type="active site" evidence="8">
    <location>
        <position position="63"/>
    </location>
</feature>
<evidence type="ECO:0000256" key="9">
    <source>
        <dbReference type="RuleBase" id="RU362028"/>
    </source>
</evidence>
<dbReference type="GO" id="GO:0160142">
    <property type="term" value="F:23S rRNA pseudouridine(746) synthase activity"/>
    <property type="evidence" value="ECO:0007669"/>
    <property type="project" value="UniProtKB-EC"/>
</dbReference>
<dbReference type="RefSeq" id="WP_173501652.1">
    <property type="nucleotide sequence ID" value="NZ_JABSOD010000012.1"/>
</dbReference>
<dbReference type="NCBIfam" id="TIGR00005">
    <property type="entry name" value="rluA_subfam"/>
    <property type="match status" value="1"/>
</dbReference>
<evidence type="ECO:0000256" key="5">
    <source>
        <dbReference type="ARBA" id="ARBA00036184"/>
    </source>
</evidence>
<keyword evidence="12" id="KW-1185">Reference proteome</keyword>
<dbReference type="AlphaFoldDB" id="A0A7Y5ASD2"/>
<dbReference type="InterPro" id="IPR006225">
    <property type="entry name" value="PsdUridine_synth_RluC/D"/>
</dbReference>
<evidence type="ECO:0000256" key="3">
    <source>
        <dbReference type="ARBA" id="ARBA00022694"/>
    </source>
</evidence>
<sequence length="217" mass="24765">MLLHYAPPLSPYLDILYQDEALVVFNKPSGLLTVPGKAPEHKDSLEYRARLVWPGIRLVHRLDMATSGVVVMALSADSQRELNRQFQQRETEKHYIARVSGQIDADSGSIDLPLICDWPNRPKQKVCYEHGKASLTHYQVLSRDSSSSRVKLTPVTGRSHQLRVHMQWLGHAILGDKFYADTPALLAADRLQLHAEKLRLQHPINKRWLEFISICPF</sequence>
<dbReference type="GO" id="GO:0160151">
    <property type="term" value="F:tRNA pseudouridine(32) synthase activity"/>
    <property type="evidence" value="ECO:0007669"/>
    <property type="project" value="UniProtKB-EC"/>
</dbReference>
<dbReference type="Proteomes" id="UP000523161">
    <property type="component" value="Unassembled WGS sequence"/>
</dbReference>
<dbReference type="InterPro" id="IPR006145">
    <property type="entry name" value="PsdUridine_synth_RsuA/RluA"/>
</dbReference>
<evidence type="ECO:0000313" key="11">
    <source>
        <dbReference type="EMBL" id="NRQ43414.1"/>
    </source>
</evidence>
<comment type="catalytic activity">
    <reaction evidence="6">
        <text>uridine(746) in 23S rRNA = pseudouridine(746) in 23S rRNA</text>
        <dbReference type="Rhea" id="RHEA:42548"/>
        <dbReference type="Rhea" id="RHEA-COMP:10109"/>
        <dbReference type="Rhea" id="RHEA-COMP:10110"/>
        <dbReference type="ChEBI" id="CHEBI:65314"/>
        <dbReference type="ChEBI" id="CHEBI:65315"/>
        <dbReference type="EC" id="5.4.99.29"/>
    </reaction>
</comment>
<comment type="caution">
    <text evidence="11">The sequence shown here is derived from an EMBL/GenBank/DDBJ whole genome shotgun (WGS) entry which is preliminary data.</text>
</comment>
<evidence type="ECO:0000256" key="6">
    <source>
        <dbReference type="ARBA" id="ARBA00036916"/>
    </source>
</evidence>
<evidence type="ECO:0000313" key="12">
    <source>
        <dbReference type="Proteomes" id="UP000523161"/>
    </source>
</evidence>
<comment type="function">
    <text evidence="7">Dual specificity enzyme that catalyzes the synthesis of pseudouridine from uracil-746 in 23S ribosomal RNA and from uracil-32 in the anticodon stem and loop of transfer RNAs.</text>
</comment>
<keyword evidence="3" id="KW-0819">tRNA processing</keyword>
<dbReference type="Gene3D" id="3.30.2350.10">
    <property type="entry name" value="Pseudouridine synthase"/>
    <property type="match status" value="1"/>
</dbReference>
<comment type="function">
    <text evidence="9">Responsible for synthesis of pseudouridine from uracil.</text>
</comment>
<comment type="catalytic activity">
    <reaction evidence="9">
        <text>a uridine in RNA = a pseudouridine in RNA</text>
        <dbReference type="Rhea" id="RHEA:48348"/>
        <dbReference type="Rhea" id="RHEA-COMP:12068"/>
        <dbReference type="Rhea" id="RHEA-COMP:12069"/>
        <dbReference type="ChEBI" id="CHEBI:65314"/>
        <dbReference type="ChEBI" id="CHEBI:65315"/>
    </reaction>
</comment>
<dbReference type="GO" id="GO:0003723">
    <property type="term" value="F:RNA binding"/>
    <property type="evidence" value="ECO:0007669"/>
    <property type="project" value="InterPro"/>
</dbReference>
<dbReference type="InterPro" id="IPR020103">
    <property type="entry name" value="PsdUridine_synth_cat_dom_sf"/>
</dbReference>
<dbReference type="PROSITE" id="PS01129">
    <property type="entry name" value="PSI_RLU"/>
    <property type="match status" value="1"/>
</dbReference>
<dbReference type="PANTHER" id="PTHR21600:SF91">
    <property type="entry name" value="DUAL-SPECIFICITY RNA PSEUDOURIDINE SYNTHASE RLUA"/>
    <property type="match status" value="1"/>
</dbReference>
<dbReference type="CDD" id="cd02869">
    <property type="entry name" value="PseudoU_synth_RluA_like"/>
    <property type="match status" value="1"/>
</dbReference>
<evidence type="ECO:0000256" key="2">
    <source>
        <dbReference type="ARBA" id="ARBA00022552"/>
    </source>
</evidence>
<evidence type="ECO:0000259" key="10">
    <source>
        <dbReference type="Pfam" id="PF00849"/>
    </source>
</evidence>
<dbReference type="InterPro" id="IPR050188">
    <property type="entry name" value="RluA_PseudoU_synthase"/>
</dbReference>
<dbReference type="InterPro" id="IPR006224">
    <property type="entry name" value="PsdUridine_synth_RluA-like_CS"/>
</dbReference>
<evidence type="ECO:0000256" key="1">
    <source>
        <dbReference type="ARBA" id="ARBA00010876"/>
    </source>
</evidence>
<evidence type="ECO:0000256" key="8">
    <source>
        <dbReference type="PIRSR" id="PIRSR606225-1"/>
    </source>
</evidence>
<dbReference type="SUPFAM" id="SSF55120">
    <property type="entry name" value="Pseudouridine synthase"/>
    <property type="match status" value="1"/>
</dbReference>
<evidence type="ECO:0000256" key="7">
    <source>
        <dbReference type="ARBA" id="ARBA00037305"/>
    </source>
</evidence>
<name>A0A7Y5ASD2_9GAMM</name>
<dbReference type="GO" id="GO:0008033">
    <property type="term" value="P:tRNA processing"/>
    <property type="evidence" value="ECO:0007669"/>
    <property type="project" value="UniProtKB-KW"/>
</dbReference>
<evidence type="ECO:0000256" key="4">
    <source>
        <dbReference type="ARBA" id="ARBA00023235"/>
    </source>
</evidence>
<dbReference type="GO" id="GO:0000455">
    <property type="term" value="P:enzyme-directed rRNA pseudouridine synthesis"/>
    <property type="evidence" value="ECO:0007669"/>
    <property type="project" value="TreeGrafter"/>
</dbReference>
<organism evidence="11 12">
    <name type="scientific">Rheinheimera lutimaris</name>
    <dbReference type="NCBI Taxonomy" id="2740584"/>
    <lineage>
        <taxon>Bacteria</taxon>
        <taxon>Pseudomonadati</taxon>
        <taxon>Pseudomonadota</taxon>
        <taxon>Gammaproteobacteria</taxon>
        <taxon>Chromatiales</taxon>
        <taxon>Chromatiaceae</taxon>
        <taxon>Rheinheimera</taxon>
    </lineage>
</organism>
<feature type="domain" description="Pseudouridine synthase RsuA/RluA-like" evidence="10">
    <location>
        <begin position="22"/>
        <end position="167"/>
    </location>
</feature>